<dbReference type="CDD" id="cd02440">
    <property type="entry name" value="AdoMet_MTases"/>
    <property type="match status" value="1"/>
</dbReference>
<comment type="similarity">
    <text evidence="1">Belongs to the methyltransferase superfamily.</text>
</comment>
<proteinExistence type="inferred from homology"/>
<keyword evidence="2 5" id="KW-0489">Methyltransferase</keyword>
<dbReference type="InterPro" id="IPR051052">
    <property type="entry name" value="Diverse_substrate_MTase"/>
</dbReference>
<keyword evidence="6" id="KW-1185">Reference proteome</keyword>
<evidence type="ECO:0000256" key="2">
    <source>
        <dbReference type="ARBA" id="ARBA00022603"/>
    </source>
</evidence>
<feature type="domain" description="Methyltransferase type 11" evidence="4">
    <location>
        <begin position="44"/>
        <end position="136"/>
    </location>
</feature>
<accession>A0A5J5IDI4</accession>
<organism evidence="5 6">
    <name type="scientific">Ginsengibacter hankyongi</name>
    <dbReference type="NCBI Taxonomy" id="2607284"/>
    <lineage>
        <taxon>Bacteria</taxon>
        <taxon>Pseudomonadati</taxon>
        <taxon>Bacteroidota</taxon>
        <taxon>Chitinophagia</taxon>
        <taxon>Chitinophagales</taxon>
        <taxon>Chitinophagaceae</taxon>
        <taxon>Ginsengibacter</taxon>
    </lineage>
</organism>
<comment type="caution">
    <text evidence="5">The sequence shown here is derived from an EMBL/GenBank/DDBJ whole genome shotgun (WGS) entry which is preliminary data.</text>
</comment>
<sequence length="189" mass="21750">MKTSATRFSDSVEEYIKYRPGYPQQVIEILKEEIDLNPRSIIADIGSGTGISSALFVNNGNKVLAVEPNREMREAAELIYLNNSNFTSINGTAQQTSLPQHSIDIIFCAQAFHWFNTTETKIEFSRILQPNGDMVFVWNVRKDENDFQKDYETILRHIPEYNKVTHKNISDEDISDFFAPKRIHKKNSC</sequence>
<dbReference type="Proteomes" id="UP000326903">
    <property type="component" value="Unassembled WGS sequence"/>
</dbReference>
<evidence type="ECO:0000256" key="1">
    <source>
        <dbReference type="ARBA" id="ARBA00008361"/>
    </source>
</evidence>
<dbReference type="EMBL" id="VYQF01000010">
    <property type="protein sequence ID" value="KAA9035890.1"/>
    <property type="molecule type" value="Genomic_DNA"/>
</dbReference>
<gene>
    <name evidence="5" type="ORF">FW778_20280</name>
</gene>
<reference evidence="5 6" key="1">
    <citation type="submission" date="2019-09" db="EMBL/GenBank/DDBJ databases">
        <title>Draft genome sequence of Ginsengibacter sp. BR5-29.</title>
        <authorList>
            <person name="Im W.-T."/>
        </authorList>
    </citation>
    <scope>NUCLEOTIDE SEQUENCE [LARGE SCALE GENOMIC DNA]</scope>
    <source>
        <strain evidence="5 6">BR5-29</strain>
    </source>
</reference>
<dbReference type="PANTHER" id="PTHR44942:SF4">
    <property type="entry name" value="METHYLTRANSFERASE TYPE 11 DOMAIN-CONTAINING PROTEIN"/>
    <property type="match status" value="1"/>
</dbReference>
<evidence type="ECO:0000313" key="5">
    <source>
        <dbReference type="EMBL" id="KAA9035890.1"/>
    </source>
</evidence>
<dbReference type="InterPro" id="IPR029063">
    <property type="entry name" value="SAM-dependent_MTases_sf"/>
</dbReference>
<name>A0A5J5IDI4_9BACT</name>
<evidence type="ECO:0000256" key="3">
    <source>
        <dbReference type="ARBA" id="ARBA00022679"/>
    </source>
</evidence>
<dbReference type="PANTHER" id="PTHR44942">
    <property type="entry name" value="METHYLTRANSF_11 DOMAIN-CONTAINING PROTEIN"/>
    <property type="match status" value="1"/>
</dbReference>
<evidence type="ECO:0000259" key="4">
    <source>
        <dbReference type="Pfam" id="PF08241"/>
    </source>
</evidence>
<dbReference type="GO" id="GO:0032259">
    <property type="term" value="P:methylation"/>
    <property type="evidence" value="ECO:0007669"/>
    <property type="project" value="UniProtKB-KW"/>
</dbReference>
<dbReference type="Pfam" id="PF08241">
    <property type="entry name" value="Methyltransf_11"/>
    <property type="match status" value="1"/>
</dbReference>
<evidence type="ECO:0000313" key="6">
    <source>
        <dbReference type="Proteomes" id="UP000326903"/>
    </source>
</evidence>
<dbReference type="Gene3D" id="3.40.50.150">
    <property type="entry name" value="Vaccinia Virus protein VP39"/>
    <property type="match status" value="1"/>
</dbReference>
<dbReference type="RefSeq" id="WP_150416717.1">
    <property type="nucleotide sequence ID" value="NZ_VYQF01000010.1"/>
</dbReference>
<dbReference type="InterPro" id="IPR013216">
    <property type="entry name" value="Methyltransf_11"/>
</dbReference>
<dbReference type="GO" id="GO:0008757">
    <property type="term" value="F:S-adenosylmethionine-dependent methyltransferase activity"/>
    <property type="evidence" value="ECO:0007669"/>
    <property type="project" value="InterPro"/>
</dbReference>
<keyword evidence="3 5" id="KW-0808">Transferase</keyword>
<dbReference type="AlphaFoldDB" id="A0A5J5IDI4"/>
<dbReference type="SUPFAM" id="SSF53335">
    <property type="entry name" value="S-adenosyl-L-methionine-dependent methyltransferases"/>
    <property type="match status" value="1"/>
</dbReference>
<protein>
    <submittedName>
        <fullName evidence="5">Class I SAM-dependent methyltransferase</fullName>
    </submittedName>
</protein>